<dbReference type="Proteomes" id="UP000608513">
    <property type="component" value="Unassembled WGS sequence"/>
</dbReference>
<evidence type="ECO:0000313" key="1">
    <source>
        <dbReference type="EMBL" id="MBC5783426.1"/>
    </source>
</evidence>
<dbReference type="InterPro" id="IPR052042">
    <property type="entry name" value="Tail_sheath_structural"/>
</dbReference>
<dbReference type="Gene3D" id="2.60.40.10">
    <property type="entry name" value="Immunoglobulins"/>
    <property type="match status" value="1"/>
</dbReference>
<dbReference type="CDD" id="cd00063">
    <property type="entry name" value="FN3"/>
    <property type="match status" value="1"/>
</dbReference>
<organism evidence="1 2">
    <name type="scientific">Ramlibacter cellulosilyticus</name>
    <dbReference type="NCBI Taxonomy" id="2764187"/>
    <lineage>
        <taxon>Bacteria</taxon>
        <taxon>Pseudomonadati</taxon>
        <taxon>Pseudomonadota</taxon>
        <taxon>Betaproteobacteria</taxon>
        <taxon>Burkholderiales</taxon>
        <taxon>Comamonadaceae</taxon>
        <taxon>Ramlibacter</taxon>
    </lineage>
</organism>
<accession>A0A923MR44</accession>
<dbReference type="InterPro" id="IPR003961">
    <property type="entry name" value="FN3_dom"/>
</dbReference>
<gene>
    <name evidence="1" type="ORF">H8N03_10760</name>
</gene>
<dbReference type="PANTHER" id="PTHR35861">
    <property type="match status" value="1"/>
</dbReference>
<evidence type="ECO:0000313" key="2">
    <source>
        <dbReference type="Proteomes" id="UP000608513"/>
    </source>
</evidence>
<dbReference type="PANTHER" id="PTHR35861:SF1">
    <property type="entry name" value="PHAGE TAIL SHEATH PROTEIN"/>
    <property type="match status" value="1"/>
</dbReference>
<protein>
    <submittedName>
        <fullName evidence="1">Phage tail sheath family protein</fullName>
    </submittedName>
</protein>
<dbReference type="Gene3D" id="3.40.50.11780">
    <property type="match status" value="2"/>
</dbReference>
<reference evidence="1" key="1">
    <citation type="submission" date="2020-08" db="EMBL/GenBank/DDBJ databases">
        <title>Ramlibacter sp. USB13 16S ribosomal RNA gene genome sequencing and assembly.</title>
        <authorList>
            <person name="Kang M."/>
        </authorList>
    </citation>
    <scope>NUCLEOTIDE SEQUENCE</scope>
    <source>
        <strain evidence="1">USB13</strain>
    </source>
</reference>
<proteinExistence type="predicted"/>
<dbReference type="AlphaFoldDB" id="A0A923MR44"/>
<dbReference type="InterPro" id="IPR013783">
    <property type="entry name" value="Ig-like_fold"/>
</dbReference>
<dbReference type="EMBL" id="JACORT010000003">
    <property type="protein sequence ID" value="MBC5783426.1"/>
    <property type="molecule type" value="Genomic_DNA"/>
</dbReference>
<dbReference type="RefSeq" id="WP_187076160.1">
    <property type="nucleotide sequence ID" value="NZ_JACORT010000003.1"/>
</dbReference>
<name>A0A923MR44_9BURK</name>
<keyword evidence="2" id="KW-1185">Reference proteome</keyword>
<comment type="caution">
    <text evidence="1">The sequence shown here is derived from an EMBL/GenBank/DDBJ whole genome shotgun (WGS) entry which is preliminary data.</text>
</comment>
<sequence>MSLQPPRRLPGVRFEVPPPALDEALPRMDIAFFVGFATRGPLVRAVAVESLAEFEAVYGTGIALARDRDTREPVSGLLHPCVRSFFSQGGRRCWILRVAGASVEASMFPVPGMLLATPREGGQGWQFAPASLRAATPGSGADTLRVAARTETLVLRVRPVEGDAEALSLSTTAAAAAQLQAGDLLRVERDGVRLHARVEGIGTSAGLAVVRLRSLCALQPLVQGSPAADDGSSWIDEAGLLHVRDRLAGAMPQLGEVLPLGDPLAPSAWFALTQAEVVETATRDRAALVELQGPAWEEADVAPLVQAWCAAGEERVAQVLRVQLQVREGSAVQALSPVLRSAPGASGLDAVFPLVAPASPDESLWLPLLDLPGFSPFVAPWPRERSALERDGLADFSWHVFAEPALAGYASDVLADRAEALLLAGGEPRPLRGMHALFGGAGAELVDEPTLLAIPDAVHPGWIPAPEVVAWEEGEAFPDPEPPAAGPFADCAAEPLPAPSFERGADPDAAGGFTLYWTDVETGATYVLEEASDPSFAAATILQEALASRYTAVERPGGSYHFRVRAVLGPRRSGWSRPVRITVGETGFVTKPWRSDELLAIHRLMLRSAAGRGDVLAVLALPAHFDRTQAIAHADALREPHPAGGPVHPPALGEDEARALSHGALYHPWLVIVRDREVLRFPPDGAVCGQLAGSALRRGAWIAVANQPLRDVVALLPAALAPDTPQRQALLDAQVNLVRNAPHGIVLSTADTLTPDAPWRPVNVRRLMALLRRSALKRGVTYVFEPNGPALRRTVERAFGAMLDLLFRRGAFAGTRADAAYRVDAGETLNTRQRADAGQFWVELQVAPALPLEFLTVRVVREGDRVASREVH</sequence>